<dbReference type="EMBL" id="LRBV02000005">
    <property type="status" value="NOT_ANNOTATED_CDS"/>
    <property type="molecule type" value="Genomic_DNA"/>
</dbReference>
<dbReference type="Pfam" id="PF25019">
    <property type="entry name" value="LRR_R13L1-DRL21"/>
    <property type="match status" value="1"/>
</dbReference>
<evidence type="ECO:0000313" key="4">
    <source>
        <dbReference type="EnsemblPlants" id="QL05p088099:mrna"/>
    </source>
</evidence>
<evidence type="ECO:0000313" key="5">
    <source>
        <dbReference type="Proteomes" id="UP000594261"/>
    </source>
</evidence>
<keyword evidence="1" id="KW-0433">Leucine-rich repeat</keyword>
<dbReference type="InParanoid" id="A0A7N2LTL1"/>
<protein>
    <recommendedName>
        <fullName evidence="3">R13L1/DRL21-like LRR repeat region domain-containing protein</fullName>
    </recommendedName>
</protein>
<evidence type="ECO:0000256" key="1">
    <source>
        <dbReference type="ARBA" id="ARBA00022614"/>
    </source>
</evidence>
<organism evidence="4 5">
    <name type="scientific">Quercus lobata</name>
    <name type="common">Valley oak</name>
    <dbReference type="NCBI Taxonomy" id="97700"/>
    <lineage>
        <taxon>Eukaryota</taxon>
        <taxon>Viridiplantae</taxon>
        <taxon>Streptophyta</taxon>
        <taxon>Embryophyta</taxon>
        <taxon>Tracheophyta</taxon>
        <taxon>Spermatophyta</taxon>
        <taxon>Magnoliopsida</taxon>
        <taxon>eudicotyledons</taxon>
        <taxon>Gunneridae</taxon>
        <taxon>Pentapetalae</taxon>
        <taxon>rosids</taxon>
        <taxon>fabids</taxon>
        <taxon>Fagales</taxon>
        <taxon>Fagaceae</taxon>
        <taxon>Quercus</taxon>
    </lineage>
</organism>
<name>A0A7N2LTL1_QUELO</name>
<dbReference type="AlphaFoldDB" id="A0A7N2LTL1"/>
<dbReference type="Gene3D" id="1.20.5.4130">
    <property type="match status" value="1"/>
</dbReference>
<dbReference type="EnsemblPlants" id="QL05p088099:mrna">
    <property type="protein sequence ID" value="QL05p088099:mrna"/>
    <property type="gene ID" value="QL05p088099"/>
</dbReference>
<keyword evidence="5" id="KW-1185">Reference proteome</keyword>
<evidence type="ECO:0000256" key="2">
    <source>
        <dbReference type="ARBA" id="ARBA00022821"/>
    </source>
</evidence>
<dbReference type="InterPro" id="IPR032675">
    <property type="entry name" value="LRR_dom_sf"/>
</dbReference>
<dbReference type="PANTHER" id="PTHR36766">
    <property type="entry name" value="PLANT BROAD-SPECTRUM MILDEW RESISTANCE PROTEIN RPW8"/>
    <property type="match status" value="1"/>
</dbReference>
<dbReference type="Proteomes" id="UP000594261">
    <property type="component" value="Chromosome 5"/>
</dbReference>
<reference evidence="4" key="2">
    <citation type="submission" date="2021-01" db="UniProtKB">
        <authorList>
            <consortium name="EnsemblPlants"/>
        </authorList>
    </citation>
    <scope>IDENTIFICATION</scope>
</reference>
<proteinExistence type="predicted"/>
<keyword evidence="2" id="KW-0611">Plant defense</keyword>
<dbReference type="Gramene" id="QL05p088099:mrna">
    <property type="protein sequence ID" value="QL05p088099:mrna"/>
    <property type="gene ID" value="QL05p088099"/>
</dbReference>
<evidence type="ECO:0000259" key="3">
    <source>
        <dbReference type="Pfam" id="PF25019"/>
    </source>
</evidence>
<dbReference type="GO" id="GO:0006952">
    <property type="term" value="P:defense response"/>
    <property type="evidence" value="ECO:0007669"/>
    <property type="project" value="UniProtKB-KW"/>
</dbReference>
<dbReference type="SUPFAM" id="SSF52058">
    <property type="entry name" value="L domain-like"/>
    <property type="match status" value="1"/>
</dbReference>
<accession>A0A7N2LTL1</accession>
<dbReference type="OMA" id="YHIINIF"/>
<feature type="domain" description="R13L1/DRL21-like LRR repeat region" evidence="3">
    <location>
        <begin position="243"/>
        <end position="353"/>
    </location>
</feature>
<dbReference type="Gene3D" id="3.80.10.10">
    <property type="entry name" value="Ribonuclease Inhibitor"/>
    <property type="match status" value="1"/>
</dbReference>
<reference evidence="4 5" key="1">
    <citation type="journal article" date="2016" name="G3 (Bethesda)">
        <title>First Draft Assembly and Annotation of the Genome of a California Endemic Oak Quercus lobata Nee (Fagaceae).</title>
        <authorList>
            <person name="Sork V.L."/>
            <person name="Fitz-Gibbon S.T."/>
            <person name="Puiu D."/>
            <person name="Crepeau M."/>
            <person name="Gugger P.F."/>
            <person name="Sherman R."/>
            <person name="Stevens K."/>
            <person name="Langley C.H."/>
            <person name="Pellegrini M."/>
            <person name="Salzberg S.L."/>
        </authorList>
    </citation>
    <scope>NUCLEOTIDE SEQUENCE [LARGE SCALE GENOMIC DNA]</scope>
    <source>
        <strain evidence="4 5">cv. SW786</strain>
    </source>
</reference>
<dbReference type="PANTHER" id="PTHR36766:SF40">
    <property type="entry name" value="DISEASE RESISTANCE PROTEIN RGA3"/>
    <property type="match status" value="1"/>
</dbReference>
<sequence>MLDDADKRHAVKLDTEKLWLEQLQDKYYDMDDVLDTWSTARIKAEIEKKEGKPADVNAPAVVKKVCSFPSPLCCFNLPLRHDVGHKIKKLNEKLDEIFNDREKYGIDFNRQPEVVERPITTSFLDESNIIGRDNYREELLSNLLGVGVQRKENPVSYLWWAWEVAKAIIQELDPKHESLNNTTSTLQALLRIVCDLIRDKNIVCDLIRDKKYFLVFDDVWAKDSTKESEKWEPFKNALTCGAQDVGEAQNAQLKKKIHLHDLELDFLDEGQFEEKGEESRRRMKSDLAVLNALEPPSHLKKLSIKWVMSTAVYTNWMTSLTNLKSLDINWCIQLECLPPLGKLPLLKELNIRRVENVKKWGDEFLGIESENKSKKDDYHIINIFPNLRVLEIIYLPSWEEWIGMGGKRLEVEEEKDSGFVSDPIIKTMPRLESLTIQGCHKLKCLPDYLRTTPLQKLFIHYCPILKQRCEREIGDYWPIISHIPTIGIRGHEFYLQVEFFLNDDTDREEEYKIEAWGDLKSPFCNIIFTLTLEPKGSIPP</sequence>
<dbReference type="InterPro" id="IPR056789">
    <property type="entry name" value="LRR_R13L1-DRL21"/>
</dbReference>